<dbReference type="SUPFAM" id="SSF51197">
    <property type="entry name" value="Clavaminate synthase-like"/>
    <property type="match status" value="1"/>
</dbReference>
<reference evidence="2 3" key="1">
    <citation type="submission" date="2018-02" db="EMBL/GenBank/DDBJ databases">
        <title>Comparative genomes isolates from brazilian mangrove.</title>
        <authorList>
            <person name="Araujo J.E."/>
            <person name="Taketani R.G."/>
            <person name="Silva M.C.P."/>
            <person name="Loureco M.V."/>
            <person name="Andreote F.D."/>
        </authorList>
    </citation>
    <scope>NUCLEOTIDE SEQUENCE [LARGE SCALE GENOMIC DNA]</scope>
    <source>
        <strain evidence="2 3">Nap-Phe MGV</strain>
    </source>
</reference>
<sequence>MSAINISLAQLDQDGFVLLASPFSAAELDQLTAGLTAAIDASQRDGQSIRTRAGAAYAARNVLAVYPDAAQVWRKPALVELLRETLGQECGLVRALYFDKPPEKTWSLPWHKDLTIAVREHVGPSERYAKPTLKAGVPHVEAPLDLLQRMLTLRIHLDDVDAENGALQVLPGSHATGKAGVSGTPQLIACRRGDVLAMRPLLSHASGESQPATTRHRRILHLEFAAIEQLDEGFAWQLFEPVG</sequence>
<evidence type="ECO:0000256" key="1">
    <source>
        <dbReference type="ARBA" id="ARBA00001954"/>
    </source>
</evidence>
<evidence type="ECO:0000313" key="2">
    <source>
        <dbReference type="EMBL" id="PQO43276.1"/>
    </source>
</evidence>
<proteinExistence type="predicted"/>
<dbReference type="PANTHER" id="PTHR20883">
    <property type="entry name" value="PHYTANOYL-COA DIOXYGENASE DOMAIN CONTAINING 1"/>
    <property type="match status" value="1"/>
</dbReference>
<dbReference type="OrthoDB" id="9791262at2"/>
<organism evidence="2 3">
    <name type="scientific">Blastopirellula marina</name>
    <dbReference type="NCBI Taxonomy" id="124"/>
    <lineage>
        <taxon>Bacteria</taxon>
        <taxon>Pseudomonadati</taxon>
        <taxon>Planctomycetota</taxon>
        <taxon>Planctomycetia</taxon>
        <taxon>Pirellulales</taxon>
        <taxon>Pirellulaceae</taxon>
        <taxon>Blastopirellula</taxon>
    </lineage>
</organism>
<dbReference type="GO" id="GO:0005506">
    <property type="term" value="F:iron ion binding"/>
    <property type="evidence" value="ECO:0007669"/>
    <property type="project" value="UniProtKB-ARBA"/>
</dbReference>
<dbReference type="Gene3D" id="2.60.120.620">
    <property type="entry name" value="q2cbj1_9rhob like domain"/>
    <property type="match status" value="1"/>
</dbReference>
<dbReference type="RefSeq" id="WP_105338489.1">
    <property type="nucleotide sequence ID" value="NZ_PUHZ01000024.1"/>
</dbReference>
<dbReference type="AlphaFoldDB" id="A0A2S8GFP3"/>
<dbReference type="Proteomes" id="UP000237819">
    <property type="component" value="Unassembled WGS sequence"/>
</dbReference>
<dbReference type="GO" id="GO:0016706">
    <property type="term" value="F:2-oxoglutarate-dependent dioxygenase activity"/>
    <property type="evidence" value="ECO:0007669"/>
    <property type="project" value="UniProtKB-ARBA"/>
</dbReference>
<protein>
    <submittedName>
        <fullName evidence="2">Phytanoyl-CoA dioxygenase</fullName>
    </submittedName>
</protein>
<keyword evidence="2" id="KW-0223">Dioxygenase</keyword>
<dbReference type="Pfam" id="PF05721">
    <property type="entry name" value="PhyH"/>
    <property type="match status" value="1"/>
</dbReference>
<keyword evidence="2" id="KW-0560">Oxidoreductase</keyword>
<comment type="cofactor">
    <cofactor evidence="1">
        <name>Fe(2+)</name>
        <dbReference type="ChEBI" id="CHEBI:29033"/>
    </cofactor>
</comment>
<dbReference type="InterPro" id="IPR008775">
    <property type="entry name" value="Phytyl_CoA_dOase-like"/>
</dbReference>
<dbReference type="EMBL" id="PUHZ01000024">
    <property type="protein sequence ID" value="PQO43276.1"/>
    <property type="molecule type" value="Genomic_DNA"/>
</dbReference>
<accession>A0A2S8GFP3</accession>
<name>A0A2S8GFP3_9BACT</name>
<gene>
    <name evidence="2" type="ORF">C5Y93_26650</name>
</gene>
<comment type="caution">
    <text evidence="2">The sequence shown here is derived from an EMBL/GenBank/DDBJ whole genome shotgun (WGS) entry which is preliminary data.</text>
</comment>
<evidence type="ECO:0000313" key="3">
    <source>
        <dbReference type="Proteomes" id="UP000237819"/>
    </source>
</evidence>
<dbReference type="PANTHER" id="PTHR20883:SF48">
    <property type="entry name" value="ECTOINE DIOXYGENASE"/>
    <property type="match status" value="1"/>
</dbReference>